<dbReference type="PROSITE" id="PS50089">
    <property type="entry name" value="ZF_RING_2"/>
    <property type="match status" value="1"/>
</dbReference>
<dbReference type="OMA" id="CHECLAD"/>
<organism evidence="4 5">
    <name type="scientific">Saitoella complicata (strain BCRC 22490 / CBS 7301 / JCM 7358 / NBRC 10748 / NRRL Y-17804)</name>
    <dbReference type="NCBI Taxonomy" id="698492"/>
    <lineage>
        <taxon>Eukaryota</taxon>
        <taxon>Fungi</taxon>
        <taxon>Dikarya</taxon>
        <taxon>Ascomycota</taxon>
        <taxon>Taphrinomycotina</taxon>
        <taxon>Taphrinomycotina incertae sedis</taxon>
        <taxon>Saitoella</taxon>
    </lineage>
</organism>
<keyword evidence="1" id="KW-0479">Metal-binding</keyword>
<evidence type="ECO:0000313" key="5">
    <source>
        <dbReference type="Proteomes" id="UP000033140"/>
    </source>
</evidence>
<comment type="caution">
    <text evidence="4">The sequence shown here is derived from an EMBL/GenBank/DDBJ whole genome shotgun (WGS) entry which is preliminary data.</text>
</comment>
<dbReference type="AlphaFoldDB" id="A0A0E9NP49"/>
<dbReference type="PROSITE" id="PS50053">
    <property type="entry name" value="UBIQUITIN_2"/>
    <property type="match status" value="1"/>
</dbReference>
<evidence type="ECO:0000313" key="4">
    <source>
        <dbReference type="EMBL" id="GAO51578.1"/>
    </source>
</evidence>
<gene>
    <name evidence="4" type="ORF">G7K_5677-t1</name>
</gene>
<dbReference type="STRING" id="698492.A0A0E9NP49"/>
<feature type="domain" description="Ubiquitin-like" evidence="2">
    <location>
        <begin position="383"/>
        <end position="451"/>
    </location>
</feature>
<dbReference type="SMART" id="SM00213">
    <property type="entry name" value="UBQ"/>
    <property type="match status" value="1"/>
</dbReference>
<dbReference type="InterPro" id="IPR000626">
    <property type="entry name" value="Ubiquitin-like_dom"/>
</dbReference>
<dbReference type="SUPFAM" id="SSF54236">
    <property type="entry name" value="Ubiquitin-like"/>
    <property type="match status" value="1"/>
</dbReference>
<evidence type="ECO:0000259" key="3">
    <source>
        <dbReference type="PROSITE" id="PS50089"/>
    </source>
</evidence>
<accession>A0A0E9NP49</accession>
<proteinExistence type="predicted"/>
<dbReference type="SUPFAM" id="SSF57850">
    <property type="entry name" value="RING/U-box"/>
    <property type="match status" value="1"/>
</dbReference>
<reference evidence="4 5" key="1">
    <citation type="journal article" date="2011" name="J. Gen. Appl. Microbiol.">
        <title>Draft genome sequencing of the enigmatic yeast Saitoella complicata.</title>
        <authorList>
            <person name="Nishida H."/>
            <person name="Hamamoto M."/>
            <person name="Sugiyama J."/>
        </authorList>
    </citation>
    <scope>NUCLEOTIDE SEQUENCE [LARGE SCALE GENOMIC DNA]</scope>
    <source>
        <strain evidence="4 5">NRRL Y-17804</strain>
    </source>
</reference>
<dbReference type="InterPro" id="IPR013083">
    <property type="entry name" value="Znf_RING/FYVE/PHD"/>
</dbReference>
<keyword evidence="1" id="KW-0862">Zinc</keyword>
<reference evidence="4 5" key="2">
    <citation type="journal article" date="2014" name="J. Gen. Appl. Microbiol.">
        <title>The early diverging ascomycetous budding yeast Saitoella complicata has three histone deacetylases belonging to the Clr6, Hos2, and Rpd3 lineages.</title>
        <authorList>
            <person name="Nishida H."/>
            <person name="Matsumoto T."/>
            <person name="Kondo S."/>
            <person name="Hamamoto M."/>
            <person name="Yoshikawa H."/>
        </authorList>
    </citation>
    <scope>NUCLEOTIDE SEQUENCE [LARGE SCALE GENOMIC DNA]</scope>
    <source>
        <strain evidence="4 5">NRRL Y-17804</strain>
    </source>
</reference>
<evidence type="ECO:0008006" key="6">
    <source>
        <dbReference type="Google" id="ProtNLM"/>
    </source>
</evidence>
<dbReference type="GO" id="GO:0008270">
    <property type="term" value="F:zinc ion binding"/>
    <property type="evidence" value="ECO:0007669"/>
    <property type="project" value="UniProtKB-KW"/>
</dbReference>
<dbReference type="Pfam" id="PF00240">
    <property type="entry name" value="ubiquitin"/>
    <property type="match status" value="1"/>
</dbReference>
<dbReference type="EMBL" id="BACD03000048">
    <property type="protein sequence ID" value="GAO51578.1"/>
    <property type="molecule type" value="Genomic_DNA"/>
</dbReference>
<feature type="domain" description="RING-type" evidence="3">
    <location>
        <begin position="554"/>
        <end position="595"/>
    </location>
</feature>
<keyword evidence="5" id="KW-1185">Reference proteome</keyword>
<evidence type="ECO:0000256" key="1">
    <source>
        <dbReference type="PROSITE-ProRule" id="PRU00175"/>
    </source>
</evidence>
<evidence type="ECO:0000259" key="2">
    <source>
        <dbReference type="PROSITE" id="PS50053"/>
    </source>
</evidence>
<dbReference type="Gene3D" id="3.10.20.90">
    <property type="entry name" value="Phosphatidylinositol 3-kinase Catalytic Subunit, Chain A, domain 1"/>
    <property type="match status" value="1"/>
</dbReference>
<name>A0A0E9NP49_SAICN</name>
<protein>
    <recommendedName>
        <fullName evidence="6">Ubiquitin-like domain-containing protein</fullName>
    </recommendedName>
</protein>
<dbReference type="Gene3D" id="3.30.40.10">
    <property type="entry name" value="Zinc/RING finger domain, C3HC4 (zinc finger)"/>
    <property type="match status" value="1"/>
</dbReference>
<dbReference type="InterPro" id="IPR001841">
    <property type="entry name" value="Znf_RING"/>
</dbReference>
<sequence length="602" mass="67865">MIPSPQPKRPPHLLTMPVVVFATGLQSHPGSEKQTAVYRSLPSLKTTVKDLFDGLEALGIKRPHAIWNEDRYVREAIYQDNLRVTNAPSVYSGKDLQISERELFASWHARWMEEHGGRREVKPTVINGKLEYGPVAVEFKRMTRMSKGSTESPTPPEQQFELNCPAYDLSQYIDIDKLDSGSTKHVIFPLGKHEAMRMDFFSDTESEPTAMRLFVEGVNGMSGKASNKMQNELSLSRAGTQDHVVIPTQPSINGYVAKSNSARQFTQIPLKLGLDTLDNLKETNTSHELQLEFIPSHGTTGYSFIATNLWSPGKIRQAPQNLDARKSPMDYGLTNNTRLTLEHSGRPALLSDLIFTPRDPWDELAGYRENIAHVRASYPSGDFKVTLINMNGKALTVRTPYTYTVTKLKQLIETVHYIPADEQILILEGRRLLDAMYLMDYELNPQSIIELHRQPHIHPDLLPPTPQSPGFPVFPPTRKQSLDDSHTRLRIWKDKNDPRINDMAAATTVTVYPVHPALFEALTGVKVKGRASVIPDRSSGERRLSEASTENETCSRCKHRRSEYRLRPCQHSCCHECLADVLTVSPPEKNCWTCQAVAEGIH</sequence>
<dbReference type="Proteomes" id="UP000033140">
    <property type="component" value="Unassembled WGS sequence"/>
</dbReference>
<keyword evidence="1" id="KW-0863">Zinc-finger</keyword>
<reference evidence="4 5" key="3">
    <citation type="journal article" date="2015" name="Genome Announc.">
        <title>Draft Genome Sequence of the Archiascomycetous Yeast Saitoella complicata.</title>
        <authorList>
            <person name="Yamauchi K."/>
            <person name="Kondo S."/>
            <person name="Hamamoto M."/>
            <person name="Takahashi Y."/>
            <person name="Ogura Y."/>
            <person name="Hayashi T."/>
            <person name="Nishida H."/>
        </authorList>
    </citation>
    <scope>NUCLEOTIDE SEQUENCE [LARGE SCALE GENOMIC DNA]</scope>
    <source>
        <strain evidence="4 5">NRRL Y-17804</strain>
    </source>
</reference>
<dbReference type="InterPro" id="IPR029071">
    <property type="entry name" value="Ubiquitin-like_domsf"/>
</dbReference>